<dbReference type="AlphaFoldDB" id="A0A6M3JMU9"/>
<sequence length="149" mass="16949">MAEVKKKFTLYDSDPNVTEDSTFGATWRDTWSWQCPDHMKVLLQPGDEFSLKAYDSSDVEYVAPDALVEVLVRSAGGEVYERIYGPANYTSSADFQDHKKIRKLQLDHPILVKPRDKIVFRTYDSTGMDAASVANSYCRLVTTKIVEEK</sequence>
<gene>
    <name evidence="1" type="ORF">MM415A03336_0002</name>
</gene>
<evidence type="ECO:0000313" key="1">
    <source>
        <dbReference type="EMBL" id="QJA71206.1"/>
    </source>
</evidence>
<organism evidence="1">
    <name type="scientific">viral metagenome</name>
    <dbReference type="NCBI Taxonomy" id="1070528"/>
    <lineage>
        <taxon>unclassified sequences</taxon>
        <taxon>metagenomes</taxon>
        <taxon>organismal metagenomes</taxon>
    </lineage>
</organism>
<dbReference type="EMBL" id="MT141855">
    <property type="protein sequence ID" value="QJA71206.1"/>
    <property type="molecule type" value="Genomic_DNA"/>
</dbReference>
<protein>
    <submittedName>
        <fullName evidence="1">Uncharacterized protein</fullName>
    </submittedName>
</protein>
<accession>A0A6M3JMU9</accession>
<name>A0A6M3JMU9_9ZZZZ</name>
<reference evidence="1" key="1">
    <citation type="submission" date="2020-03" db="EMBL/GenBank/DDBJ databases">
        <title>The deep terrestrial virosphere.</title>
        <authorList>
            <person name="Holmfeldt K."/>
            <person name="Nilsson E."/>
            <person name="Simone D."/>
            <person name="Lopez-Fernandez M."/>
            <person name="Wu X."/>
            <person name="de Brujin I."/>
            <person name="Lundin D."/>
            <person name="Andersson A."/>
            <person name="Bertilsson S."/>
            <person name="Dopson M."/>
        </authorList>
    </citation>
    <scope>NUCLEOTIDE SEQUENCE</scope>
    <source>
        <strain evidence="1">MM415A03336</strain>
    </source>
</reference>
<proteinExistence type="predicted"/>